<feature type="signal peptide" evidence="1">
    <location>
        <begin position="1"/>
        <end position="24"/>
    </location>
</feature>
<accession>A0A9D7HMU8</accession>
<sequence length="131" mass="14471">MKSKIITWVLCLVVAALASESALARGGRGGHWGHGGHRHGGVHWGVVIGAPLGLGWYNPYPYWSNPPPYWYNPPVVVQSAPPVYIEREAAPAAADDDAYYWYHCARPEGYYPYIKDCPGGWKKVVPTPPQN</sequence>
<evidence type="ECO:0008006" key="4">
    <source>
        <dbReference type="Google" id="ProtNLM"/>
    </source>
</evidence>
<protein>
    <recommendedName>
        <fullName evidence="4">Proline-rich region</fullName>
    </recommendedName>
</protein>
<name>A0A9D7HMU8_9PROT</name>
<dbReference type="AlphaFoldDB" id="A0A9D7HMU8"/>
<evidence type="ECO:0000256" key="1">
    <source>
        <dbReference type="SAM" id="SignalP"/>
    </source>
</evidence>
<organism evidence="2 3">
    <name type="scientific">Candidatus Methylophosphatis roskildensis</name>
    <dbReference type="NCBI Taxonomy" id="2899263"/>
    <lineage>
        <taxon>Bacteria</taxon>
        <taxon>Pseudomonadati</taxon>
        <taxon>Pseudomonadota</taxon>
        <taxon>Betaproteobacteria</taxon>
        <taxon>Nitrosomonadales</taxon>
        <taxon>Sterolibacteriaceae</taxon>
        <taxon>Candidatus Methylophosphatis</taxon>
    </lineage>
</organism>
<gene>
    <name evidence="2" type="ORF">IPH26_14750</name>
</gene>
<comment type="caution">
    <text evidence="2">The sequence shown here is derived from an EMBL/GenBank/DDBJ whole genome shotgun (WGS) entry which is preliminary data.</text>
</comment>
<proteinExistence type="predicted"/>
<evidence type="ECO:0000313" key="3">
    <source>
        <dbReference type="Proteomes" id="UP000807785"/>
    </source>
</evidence>
<feature type="chain" id="PRO_5039632651" description="Proline-rich region" evidence="1">
    <location>
        <begin position="25"/>
        <end position="131"/>
    </location>
</feature>
<reference evidence="2" key="1">
    <citation type="submission" date="2020-10" db="EMBL/GenBank/DDBJ databases">
        <title>Connecting structure to function with the recovery of over 1000 high-quality activated sludge metagenome-assembled genomes encoding full-length rRNA genes using long-read sequencing.</title>
        <authorList>
            <person name="Singleton C.M."/>
            <person name="Petriglieri F."/>
            <person name="Kristensen J.M."/>
            <person name="Kirkegaard R.H."/>
            <person name="Michaelsen T.Y."/>
            <person name="Andersen M.H."/>
            <person name="Karst S.M."/>
            <person name="Dueholm M.S."/>
            <person name="Nielsen P.H."/>
            <person name="Albertsen M."/>
        </authorList>
    </citation>
    <scope>NUCLEOTIDE SEQUENCE</scope>
    <source>
        <strain evidence="2">Bjer_18-Q3-R1-45_BAT3C.347</strain>
    </source>
</reference>
<evidence type="ECO:0000313" key="2">
    <source>
        <dbReference type="EMBL" id="MBK6974138.1"/>
    </source>
</evidence>
<dbReference type="EMBL" id="JADJEV010000004">
    <property type="protein sequence ID" value="MBK6974138.1"/>
    <property type="molecule type" value="Genomic_DNA"/>
</dbReference>
<keyword evidence="1" id="KW-0732">Signal</keyword>
<dbReference type="Proteomes" id="UP000807785">
    <property type="component" value="Unassembled WGS sequence"/>
</dbReference>